<evidence type="ECO:0000313" key="3">
    <source>
        <dbReference type="Proteomes" id="UP000031937"/>
    </source>
</evidence>
<evidence type="ECO:0000313" key="1">
    <source>
        <dbReference type="EMBL" id="KIO42494.1"/>
    </source>
</evidence>
<organism evidence="2 4">
    <name type="scientific">Sanguibacteroides justesenii</name>
    <dbReference type="NCBI Taxonomy" id="1547597"/>
    <lineage>
        <taxon>Bacteria</taxon>
        <taxon>Pseudomonadati</taxon>
        <taxon>Bacteroidota</taxon>
        <taxon>Bacteroidia</taxon>
        <taxon>Bacteroidales</taxon>
        <taxon>Porphyromonadaceae</taxon>
        <taxon>Sanguibacteroides</taxon>
    </lineage>
</organism>
<dbReference type="AlphaFoldDB" id="A0A0C3R1J4"/>
<sequence length="107" mass="12189">MNGSSQAISAQPEVLRESYAAQTTLRQASNEILHLLEAISSYFGEAPLGNTHITSDLKSYIHHLFHAKYAKNITQSLAPFNLNRYFHPYSTLNKTKYYVFALRKIII</sequence>
<proteinExistence type="predicted"/>
<dbReference type="Proteomes" id="UP000031980">
    <property type="component" value="Unassembled WGS sequence"/>
</dbReference>
<name>A0A0C3R1J4_9PORP</name>
<reference evidence="2 4" key="1">
    <citation type="submission" date="2014-07" db="EMBL/GenBank/DDBJ databases">
        <title>Porphyromonadaceae bacterium OUH 308042 = ATCC BAA-2681 = DSM 28342 draft genome.</title>
        <authorList>
            <person name="Sydenham T.V."/>
            <person name="Hasman H."/>
            <person name="Justensen U.S."/>
        </authorList>
    </citation>
    <scope>NUCLEOTIDE SEQUENCE [LARGE SCALE GENOMIC DNA]</scope>
    <source>
        <strain evidence="2 4">OUH 308042</strain>
    </source>
</reference>
<gene>
    <name evidence="2" type="ORF">BA92_14540</name>
    <name evidence="1" type="ORF">IE90_14515</name>
</gene>
<accession>A0A0C3R1J4</accession>
<keyword evidence="4" id="KW-1185">Reference proteome</keyword>
<comment type="caution">
    <text evidence="2">The sequence shown here is derived from an EMBL/GenBank/DDBJ whole genome shotgun (WGS) entry which is preliminary data.</text>
</comment>
<evidence type="ECO:0000313" key="4">
    <source>
        <dbReference type="Proteomes" id="UP000031980"/>
    </source>
</evidence>
<reference evidence="1 3" key="2">
    <citation type="submission" date="2014-07" db="EMBL/GenBank/DDBJ databases">
        <title>Porphyromonadaceae bacterium OUH 334697 = ATCC BAA-2682 = DSM 28341 draft genome.</title>
        <authorList>
            <person name="Sydenham T.V."/>
            <person name="Hasman H."/>
            <person name="Justesen U.S."/>
        </authorList>
    </citation>
    <scope>NUCLEOTIDE SEQUENCE [LARGE SCALE GENOMIC DNA]</scope>
    <source>
        <strain evidence="1 3">OUH 334697</strain>
    </source>
</reference>
<dbReference type="Proteomes" id="UP000031937">
    <property type="component" value="Unassembled WGS sequence"/>
</dbReference>
<protein>
    <submittedName>
        <fullName evidence="2">Uncharacterized protein</fullName>
    </submittedName>
</protein>
<evidence type="ECO:0000313" key="2">
    <source>
        <dbReference type="EMBL" id="KIO42580.1"/>
    </source>
</evidence>
<dbReference type="EMBL" id="JPIU01000051">
    <property type="protein sequence ID" value="KIO42580.1"/>
    <property type="molecule type" value="Genomic_DNA"/>
</dbReference>
<dbReference type="EMBL" id="JPIT01000039">
    <property type="protein sequence ID" value="KIO42494.1"/>
    <property type="molecule type" value="Genomic_DNA"/>
</dbReference>